<feature type="domain" description="Trehalose synthase N-terminal" evidence="9">
    <location>
        <begin position="281"/>
        <end position="435"/>
    </location>
</feature>
<keyword evidence="4" id="KW-0328">Glycosyltransferase</keyword>
<keyword evidence="5" id="KW-0808">Transferase</keyword>
<evidence type="ECO:0000259" key="8">
    <source>
        <dbReference type="Pfam" id="PF00534"/>
    </source>
</evidence>
<dbReference type="SUPFAM" id="SSF53756">
    <property type="entry name" value="UDP-Glycosyltransferase/glycogen phosphorylase"/>
    <property type="match status" value="1"/>
</dbReference>
<comment type="similarity">
    <text evidence="1">Belongs to the glycosyltransferase group 1 family. Glycosyltransferase 4 subfamily.</text>
</comment>
<reference evidence="10" key="1">
    <citation type="submission" date="2020-05" db="EMBL/GenBank/DDBJ databases">
        <title>Phylogenomic resolution of chytrid fungi.</title>
        <authorList>
            <person name="Stajich J.E."/>
            <person name="Amses K."/>
            <person name="Simmons R."/>
            <person name="Seto K."/>
            <person name="Myers J."/>
            <person name="Bonds A."/>
            <person name="Quandt C.A."/>
            <person name="Barry K."/>
            <person name="Liu P."/>
            <person name="Grigoriev I."/>
            <person name="Longcore J.E."/>
            <person name="James T.Y."/>
        </authorList>
    </citation>
    <scope>NUCLEOTIDE SEQUENCE</scope>
    <source>
        <strain evidence="10">JEL0379</strain>
    </source>
</reference>
<evidence type="ECO:0000256" key="2">
    <source>
        <dbReference type="ARBA" id="ARBA00011738"/>
    </source>
</evidence>
<evidence type="ECO:0000256" key="6">
    <source>
        <dbReference type="ARBA" id="ARBA00023277"/>
    </source>
</evidence>
<evidence type="ECO:0000256" key="5">
    <source>
        <dbReference type="ARBA" id="ARBA00022679"/>
    </source>
</evidence>
<evidence type="ECO:0000256" key="7">
    <source>
        <dbReference type="SAM" id="MobiDB-lite"/>
    </source>
</evidence>
<keyword evidence="11" id="KW-1185">Reference proteome</keyword>
<evidence type="ECO:0008006" key="12">
    <source>
        <dbReference type="Google" id="ProtNLM"/>
    </source>
</evidence>
<evidence type="ECO:0000313" key="10">
    <source>
        <dbReference type="EMBL" id="KAJ3182395.1"/>
    </source>
</evidence>
<comment type="caution">
    <text evidence="10">The sequence shown here is derived from an EMBL/GenBank/DDBJ whole genome shotgun (WGS) entry which is preliminary data.</text>
</comment>
<dbReference type="Pfam" id="PF21269">
    <property type="entry name" value="TreT_GT1"/>
    <property type="match status" value="1"/>
</dbReference>
<organism evidence="10 11">
    <name type="scientific">Geranomyces variabilis</name>
    <dbReference type="NCBI Taxonomy" id="109894"/>
    <lineage>
        <taxon>Eukaryota</taxon>
        <taxon>Fungi</taxon>
        <taxon>Fungi incertae sedis</taxon>
        <taxon>Chytridiomycota</taxon>
        <taxon>Chytridiomycota incertae sedis</taxon>
        <taxon>Chytridiomycetes</taxon>
        <taxon>Spizellomycetales</taxon>
        <taxon>Powellomycetaceae</taxon>
        <taxon>Geranomyces</taxon>
    </lineage>
</organism>
<accession>A0AAD5TNW8</accession>
<dbReference type="AlphaFoldDB" id="A0AAD5TNW8"/>
<evidence type="ECO:0000256" key="3">
    <source>
        <dbReference type="ARBA" id="ARBA00022526"/>
    </source>
</evidence>
<sequence>MLQPDSASEQTSDARSSQPQRRLSHPLSCSSTSRPRRATLAVPQGVYVGIEIHPLSAFSIYVHDGYYEVDFCTQVLEGCEEFTEIADTDDPAAQVTAVKDSKHIGTAANHCKPPPALTRKILERMETAIIDWLKEYAESHRYKIMAAGVGINAKDEDKIDEEDGKTILHWDHIRSGMLRLHSRLWFELDVLPIFVHTRGVSLDERACSAARKAQLYLNPRLAGNIPRIVVGYRHRVEIDGGKKIHMMDLRDYKRTVTPHTWAVFQDMVKMTEKKRLRISFFNSTAQGGGVALMRHALLRLLGLTDVDVKWHVMKPMPEIFDITKRKFHNVLQGVASQQTHLSDEDKALFEKWAASNVKRYWAEGPILESDVIIIDDPQPCGIIPEIKRLNPKCKIIYRSHIEVTAHLADDPKTEQHNVWSYLWSFIKDADLFVSHPVAGFVPSNVPRERLLMLPACTDALDGLNKPLDPDSMMYYQSVFNRIAYDAIGRSAQFDRPYIVQIARFDPSKGLPHVLQAYRGLRKRLQAEKLPTAKTPQLILAGHGSIDDPDGTLVFEQVLDILASPDFKDISEDVVCARLPPSDQLLNCLLRGAVVALQLSTKEGFEVKVTEALDKGVPVIAFSAGGIPHQIVNGKTGYLVPVGAVEEVVDHLYALVTDKDLRETMSRAARENVNEEYFTVVAAINWLYLANFVADGKPLPPVKAGGPDAAPGAIKDEVTAKFERGRRALSGDTTWVKDLWHAEYKDRFLKETKMAAAPEAARQ</sequence>
<dbReference type="InterPro" id="IPR052078">
    <property type="entry name" value="Trehalose_Metab_GTase"/>
</dbReference>
<evidence type="ECO:0000313" key="11">
    <source>
        <dbReference type="Proteomes" id="UP001212152"/>
    </source>
</evidence>
<feature type="compositionally biased region" description="Polar residues" evidence="7">
    <location>
        <begin position="1"/>
        <end position="33"/>
    </location>
</feature>
<dbReference type="PANTHER" id="PTHR47779">
    <property type="entry name" value="SYNTHASE (CCG-9), PUTATIVE (AFU_ORTHOLOGUE AFUA_3G12100)-RELATED"/>
    <property type="match status" value="1"/>
</dbReference>
<protein>
    <recommendedName>
        <fullName evidence="12">Glycosyl transferase family 1 domain-containing protein</fullName>
    </recommendedName>
</protein>
<dbReference type="Pfam" id="PF00534">
    <property type="entry name" value="Glycos_transf_1"/>
    <property type="match status" value="1"/>
</dbReference>
<keyword evidence="6" id="KW-0119">Carbohydrate metabolism</keyword>
<dbReference type="GO" id="GO:0006006">
    <property type="term" value="P:glucose metabolic process"/>
    <property type="evidence" value="ECO:0007669"/>
    <property type="project" value="UniProtKB-KW"/>
</dbReference>
<proteinExistence type="inferred from homology"/>
<dbReference type="Gene3D" id="3.40.50.2000">
    <property type="entry name" value="Glycogen Phosphorylase B"/>
    <property type="match status" value="2"/>
</dbReference>
<keyword evidence="3" id="KW-0313">Glucose metabolism</keyword>
<feature type="domain" description="Glycosyl transferase family 1" evidence="8">
    <location>
        <begin position="494"/>
        <end position="670"/>
    </location>
</feature>
<dbReference type="Proteomes" id="UP001212152">
    <property type="component" value="Unassembled WGS sequence"/>
</dbReference>
<dbReference type="EMBL" id="JADGJQ010000009">
    <property type="protein sequence ID" value="KAJ3182395.1"/>
    <property type="molecule type" value="Genomic_DNA"/>
</dbReference>
<dbReference type="InterPro" id="IPR001296">
    <property type="entry name" value="Glyco_trans_1"/>
</dbReference>
<evidence type="ECO:0000259" key="9">
    <source>
        <dbReference type="Pfam" id="PF21269"/>
    </source>
</evidence>
<evidence type="ECO:0000256" key="4">
    <source>
        <dbReference type="ARBA" id="ARBA00022676"/>
    </source>
</evidence>
<dbReference type="InterPro" id="IPR049438">
    <property type="entry name" value="TreT_GT1"/>
</dbReference>
<evidence type="ECO:0000256" key="1">
    <source>
        <dbReference type="ARBA" id="ARBA00009481"/>
    </source>
</evidence>
<name>A0AAD5TNW8_9FUNG</name>
<feature type="region of interest" description="Disordered" evidence="7">
    <location>
        <begin position="1"/>
        <end position="36"/>
    </location>
</feature>
<gene>
    <name evidence="10" type="ORF">HDU87_008559</name>
</gene>
<dbReference type="GO" id="GO:0016757">
    <property type="term" value="F:glycosyltransferase activity"/>
    <property type="evidence" value="ECO:0007669"/>
    <property type="project" value="UniProtKB-KW"/>
</dbReference>
<comment type="subunit">
    <text evidence="2">Homodimer.</text>
</comment>
<dbReference type="PANTHER" id="PTHR47779:SF1">
    <property type="entry name" value="SYNTHASE (CCG-9), PUTATIVE (AFU_ORTHOLOGUE AFUA_3G12100)-RELATED"/>
    <property type="match status" value="1"/>
</dbReference>